<proteinExistence type="predicted"/>
<evidence type="ECO:0000313" key="1">
    <source>
        <dbReference type="EMBL" id="QDV72732.1"/>
    </source>
</evidence>
<dbReference type="KEGG" id="bmei:Spa11_09140"/>
<organism evidence="1 2">
    <name type="scientific">Botrimarina mediterranea</name>
    <dbReference type="NCBI Taxonomy" id="2528022"/>
    <lineage>
        <taxon>Bacteria</taxon>
        <taxon>Pseudomonadati</taxon>
        <taxon>Planctomycetota</taxon>
        <taxon>Planctomycetia</taxon>
        <taxon>Pirellulales</taxon>
        <taxon>Lacipirellulaceae</taxon>
        <taxon>Botrimarina</taxon>
    </lineage>
</organism>
<evidence type="ECO:0000313" key="2">
    <source>
        <dbReference type="Proteomes" id="UP000316426"/>
    </source>
</evidence>
<accession>A0A518K4L9</accession>
<keyword evidence="2" id="KW-1185">Reference proteome</keyword>
<protein>
    <recommendedName>
        <fullName evidence="3">PilZ domain-containing protein</fullName>
    </recommendedName>
</protein>
<name>A0A518K4L9_9BACT</name>
<dbReference type="Proteomes" id="UP000316426">
    <property type="component" value="Chromosome"/>
</dbReference>
<reference evidence="1 2" key="1">
    <citation type="submission" date="2019-02" db="EMBL/GenBank/DDBJ databases">
        <title>Deep-cultivation of Planctomycetes and their phenomic and genomic characterization uncovers novel biology.</title>
        <authorList>
            <person name="Wiegand S."/>
            <person name="Jogler M."/>
            <person name="Boedeker C."/>
            <person name="Pinto D."/>
            <person name="Vollmers J."/>
            <person name="Rivas-Marin E."/>
            <person name="Kohn T."/>
            <person name="Peeters S.H."/>
            <person name="Heuer A."/>
            <person name="Rast P."/>
            <person name="Oberbeckmann S."/>
            <person name="Bunk B."/>
            <person name="Jeske O."/>
            <person name="Meyerdierks A."/>
            <person name="Storesund J.E."/>
            <person name="Kallscheuer N."/>
            <person name="Luecker S."/>
            <person name="Lage O.M."/>
            <person name="Pohl T."/>
            <person name="Merkel B.J."/>
            <person name="Hornburger P."/>
            <person name="Mueller R.-W."/>
            <person name="Bruemmer F."/>
            <person name="Labrenz M."/>
            <person name="Spormann A.M."/>
            <person name="Op den Camp H."/>
            <person name="Overmann J."/>
            <person name="Amann R."/>
            <person name="Jetten M.S.M."/>
            <person name="Mascher T."/>
            <person name="Medema M.H."/>
            <person name="Devos D.P."/>
            <person name="Kaster A.-K."/>
            <person name="Ovreas L."/>
            <person name="Rohde M."/>
            <person name="Galperin M.Y."/>
            <person name="Jogler C."/>
        </authorList>
    </citation>
    <scope>NUCLEOTIDE SEQUENCE [LARGE SCALE GENOMIC DNA]</scope>
    <source>
        <strain evidence="1 2">Spa11</strain>
    </source>
</reference>
<evidence type="ECO:0008006" key="3">
    <source>
        <dbReference type="Google" id="ProtNLM"/>
    </source>
</evidence>
<dbReference type="AlphaFoldDB" id="A0A518K4L9"/>
<gene>
    <name evidence="1" type="ORF">Spa11_09140</name>
</gene>
<dbReference type="EMBL" id="CP036349">
    <property type="protein sequence ID" value="QDV72732.1"/>
    <property type="molecule type" value="Genomic_DNA"/>
</dbReference>
<sequence length="135" mass="14850">MGDCAPQIDAPPEAFRQQAECELLGTCAHERRGADRREFSYRLALTPINEATGKPAADAEPTYVVGRDVSARGIGLEHTEALPYRRVRMRAADPRLEEIGLGGLQIDVTLRWCRFVGPGRYESGGRVTRSNLPLG</sequence>